<comment type="similarity">
    <text evidence="3 10">Belongs to the FliL family.</text>
</comment>
<dbReference type="PANTHER" id="PTHR35091:SF2">
    <property type="entry name" value="FLAGELLAR PROTEIN FLIL"/>
    <property type="match status" value="1"/>
</dbReference>
<evidence type="ECO:0000256" key="2">
    <source>
        <dbReference type="ARBA" id="ARBA00004162"/>
    </source>
</evidence>
<name>A0A511XAN2_9PROT</name>
<keyword evidence="5 10" id="KW-0145">Chemotaxis</keyword>
<reference evidence="11 12" key="1">
    <citation type="submission" date="2019-07" db="EMBL/GenBank/DDBJ databases">
        <title>Whole genome shotgun sequence of Acetobacter nitrogenifigens NBRC 105050.</title>
        <authorList>
            <person name="Hosoyama A."/>
            <person name="Uohara A."/>
            <person name="Ohji S."/>
            <person name="Ichikawa N."/>
        </authorList>
    </citation>
    <scope>NUCLEOTIDE SEQUENCE [LARGE SCALE GENOMIC DNA]</scope>
    <source>
        <strain evidence="11 12">NBRC 105050</strain>
    </source>
</reference>
<dbReference type="AlphaFoldDB" id="A0A511XAN2"/>
<feature type="transmembrane region" description="Helical" evidence="10">
    <location>
        <begin position="22"/>
        <end position="42"/>
    </location>
</feature>
<dbReference type="PANTHER" id="PTHR35091">
    <property type="entry name" value="FLAGELLAR PROTEIN FLIL"/>
    <property type="match status" value="1"/>
</dbReference>
<comment type="subcellular location">
    <subcellularLocation>
        <location evidence="10">Cell inner membrane</location>
    </subcellularLocation>
    <subcellularLocation>
        <location evidence="2">Cell membrane</location>
        <topology evidence="2">Single-pass membrane protein</topology>
    </subcellularLocation>
</comment>
<dbReference type="Pfam" id="PF03748">
    <property type="entry name" value="FliL"/>
    <property type="match status" value="1"/>
</dbReference>
<accession>A0A511XAN2</accession>
<dbReference type="InterPro" id="IPR005503">
    <property type="entry name" value="FliL"/>
</dbReference>
<proteinExistence type="inferred from homology"/>
<dbReference type="GO" id="GO:0006935">
    <property type="term" value="P:chemotaxis"/>
    <property type="evidence" value="ECO:0007669"/>
    <property type="project" value="UniProtKB-KW"/>
</dbReference>
<keyword evidence="6 10" id="KW-0812">Transmembrane</keyword>
<dbReference type="STRING" id="1120919.GCA_000429165_01535"/>
<dbReference type="GO" id="GO:0009425">
    <property type="term" value="C:bacterial-type flagellum basal body"/>
    <property type="evidence" value="ECO:0007669"/>
    <property type="project" value="InterPro"/>
</dbReference>
<keyword evidence="9 10" id="KW-0472">Membrane</keyword>
<keyword evidence="12" id="KW-1185">Reference proteome</keyword>
<keyword evidence="8 10" id="KW-1133">Transmembrane helix</keyword>
<evidence type="ECO:0000256" key="7">
    <source>
        <dbReference type="ARBA" id="ARBA00022779"/>
    </source>
</evidence>
<evidence type="ECO:0000313" key="12">
    <source>
        <dbReference type="Proteomes" id="UP000321635"/>
    </source>
</evidence>
<protein>
    <recommendedName>
        <fullName evidence="10">Flagellar protein FliL</fullName>
    </recommendedName>
</protein>
<evidence type="ECO:0000256" key="6">
    <source>
        <dbReference type="ARBA" id="ARBA00022692"/>
    </source>
</evidence>
<dbReference type="GO" id="GO:0071978">
    <property type="term" value="P:bacterial-type flagellum-dependent swarming motility"/>
    <property type="evidence" value="ECO:0007669"/>
    <property type="project" value="TreeGrafter"/>
</dbReference>
<evidence type="ECO:0000256" key="1">
    <source>
        <dbReference type="ARBA" id="ARBA00002254"/>
    </source>
</evidence>
<evidence type="ECO:0000313" key="11">
    <source>
        <dbReference type="EMBL" id="GEN60014.1"/>
    </source>
</evidence>
<gene>
    <name evidence="11" type="ORF">ANI02nite_18980</name>
</gene>
<evidence type="ECO:0000256" key="4">
    <source>
        <dbReference type="ARBA" id="ARBA00022475"/>
    </source>
</evidence>
<evidence type="ECO:0000256" key="3">
    <source>
        <dbReference type="ARBA" id="ARBA00008281"/>
    </source>
</evidence>
<dbReference type="Proteomes" id="UP000321635">
    <property type="component" value="Unassembled WGS sequence"/>
</dbReference>
<dbReference type="GO" id="GO:0005886">
    <property type="term" value="C:plasma membrane"/>
    <property type="evidence" value="ECO:0007669"/>
    <property type="project" value="UniProtKB-SubCell"/>
</dbReference>
<keyword evidence="7 10" id="KW-0283">Flagellar rotation</keyword>
<keyword evidence="10" id="KW-0997">Cell inner membrane</keyword>
<sequence length="158" mass="17165">MADKAETDGVDAPAPEKKSKKILLLAGAAVLLAALGGGFYYYKSRGAAHPRQAAQKVQDEPFIVDIPTMMSNLDTGGGRPVFVKISAKLQVRGGTYEAVDAQMPQIQNIFQSYLHECTQAELSGNGVYRLREALLGRIAVQLAPIEVRDLLFTEFLVQ</sequence>
<dbReference type="EMBL" id="BJYF01000009">
    <property type="protein sequence ID" value="GEN60014.1"/>
    <property type="molecule type" value="Genomic_DNA"/>
</dbReference>
<evidence type="ECO:0000256" key="9">
    <source>
        <dbReference type="ARBA" id="ARBA00023136"/>
    </source>
</evidence>
<organism evidence="11 12">
    <name type="scientific">Acetobacter nitrogenifigens DSM 23921 = NBRC 105050</name>
    <dbReference type="NCBI Taxonomy" id="1120919"/>
    <lineage>
        <taxon>Bacteria</taxon>
        <taxon>Pseudomonadati</taxon>
        <taxon>Pseudomonadota</taxon>
        <taxon>Alphaproteobacteria</taxon>
        <taxon>Acetobacterales</taxon>
        <taxon>Acetobacteraceae</taxon>
        <taxon>Acetobacter</taxon>
    </lineage>
</organism>
<evidence type="ECO:0000256" key="8">
    <source>
        <dbReference type="ARBA" id="ARBA00022989"/>
    </source>
</evidence>
<dbReference type="OrthoDB" id="7304620at2"/>
<keyword evidence="4" id="KW-1003">Cell membrane</keyword>
<comment type="function">
    <text evidence="1 10">Controls the rotational direction of flagella during chemotaxis.</text>
</comment>
<dbReference type="RefSeq" id="WP_035376332.1">
    <property type="nucleotide sequence ID" value="NZ_AUBI01000004.1"/>
</dbReference>
<comment type="caution">
    <text evidence="11">The sequence shown here is derived from an EMBL/GenBank/DDBJ whole genome shotgun (WGS) entry which is preliminary data.</text>
</comment>
<evidence type="ECO:0000256" key="5">
    <source>
        <dbReference type="ARBA" id="ARBA00022500"/>
    </source>
</evidence>
<evidence type="ECO:0000256" key="10">
    <source>
        <dbReference type="RuleBase" id="RU364125"/>
    </source>
</evidence>